<dbReference type="GO" id="GO:0005524">
    <property type="term" value="F:ATP binding"/>
    <property type="evidence" value="ECO:0007669"/>
    <property type="project" value="UniProtKB-KW"/>
</dbReference>
<keyword evidence="1" id="KW-0813">Transport</keyword>
<dbReference type="InterPro" id="IPR003593">
    <property type="entry name" value="AAA+_ATPase"/>
</dbReference>
<dbReference type="Proteomes" id="UP000052946">
    <property type="component" value="Unassembled WGS sequence"/>
</dbReference>
<dbReference type="SMART" id="SM00382">
    <property type="entry name" value="AAA"/>
    <property type="match status" value="1"/>
</dbReference>
<organism evidence="5 6">
    <name type="scientific">Oceanobacillus picturae</name>
    <dbReference type="NCBI Taxonomy" id="171693"/>
    <lineage>
        <taxon>Bacteria</taxon>
        <taxon>Bacillati</taxon>
        <taxon>Bacillota</taxon>
        <taxon>Bacilli</taxon>
        <taxon>Bacillales</taxon>
        <taxon>Bacillaceae</taxon>
        <taxon>Oceanobacillus</taxon>
    </lineage>
</organism>
<name>A0A0U9H2A6_9BACI</name>
<keyword evidence="3 5" id="KW-0067">ATP-binding</keyword>
<dbReference type="Pfam" id="PF00005">
    <property type="entry name" value="ABC_tran"/>
    <property type="match status" value="1"/>
</dbReference>
<gene>
    <name evidence="5" type="ORF">OPHB3_0382</name>
</gene>
<dbReference type="SUPFAM" id="SSF52540">
    <property type="entry name" value="P-loop containing nucleoside triphosphate hydrolases"/>
    <property type="match status" value="1"/>
</dbReference>
<dbReference type="PANTHER" id="PTHR42939:SF3">
    <property type="entry name" value="ABC TRANSPORTER ATP-BINDING COMPONENT"/>
    <property type="match status" value="1"/>
</dbReference>
<evidence type="ECO:0000313" key="6">
    <source>
        <dbReference type="Proteomes" id="UP000052946"/>
    </source>
</evidence>
<dbReference type="InterPro" id="IPR027417">
    <property type="entry name" value="P-loop_NTPase"/>
</dbReference>
<reference evidence="5 6" key="2">
    <citation type="journal article" date="2016" name="Genome Announc.">
        <title>Draft Genome Sequence of Oceanobacillus picturae Heshi-B3, Isolated from Fermented Rice Bran in a Traditional Japanese Seafood Dish.</title>
        <authorList>
            <person name="Akuzawa S."/>
            <person name="Nagaoka J."/>
            <person name="Kanekatsu M."/>
            <person name="Kanesaki Y."/>
            <person name="Suzuki T."/>
        </authorList>
    </citation>
    <scope>NUCLEOTIDE SEQUENCE [LARGE SCALE GENOMIC DNA]</scope>
    <source>
        <strain evidence="5 6">Heshi-B3</strain>
    </source>
</reference>
<dbReference type="CDD" id="cd03230">
    <property type="entry name" value="ABC_DR_subfamily_A"/>
    <property type="match status" value="1"/>
</dbReference>
<dbReference type="AlphaFoldDB" id="A0A0U9H2A6"/>
<reference evidence="6" key="1">
    <citation type="submission" date="2015-07" db="EMBL/GenBank/DDBJ databases">
        <title>Draft Genome Sequence of Oceanobacillus picturae Heshi-B3 that Was Isolated from Fermented Rice Bran with Aging Salted Mackerel, Which Was Named Heshiko as Traditional Fermented Seafood in Japan.</title>
        <authorList>
            <person name="Akuzawa S."/>
            <person name="Nakagawa J."/>
            <person name="Kanekatsu T."/>
            <person name="Kanesaki Y."/>
            <person name="Suzuki T."/>
        </authorList>
    </citation>
    <scope>NUCLEOTIDE SEQUENCE [LARGE SCALE GENOMIC DNA]</scope>
    <source>
        <strain evidence="6">Heshi-B3</strain>
    </source>
</reference>
<dbReference type="GO" id="GO:0016887">
    <property type="term" value="F:ATP hydrolysis activity"/>
    <property type="evidence" value="ECO:0007669"/>
    <property type="project" value="InterPro"/>
</dbReference>
<evidence type="ECO:0000256" key="1">
    <source>
        <dbReference type="ARBA" id="ARBA00022448"/>
    </source>
</evidence>
<dbReference type="EMBL" id="BBXV01000007">
    <property type="protein sequence ID" value="GAQ16459.1"/>
    <property type="molecule type" value="Genomic_DNA"/>
</dbReference>
<dbReference type="PROSITE" id="PS50893">
    <property type="entry name" value="ABC_TRANSPORTER_2"/>
    <property type="match status" value="1"/>
</dbReference>
<sequence>MNAVEFHDVTKKRKDFTLDTINLTIPQGYVTGFIGPNGSGKTTTIQMLMDLLPPESGDITLFNESHKNHQMKQRIGFVYDELYMYEEFNIKKMKSFIAPLYENWNEELFQQYVKKFDLPLKKKLKHFSKGMKMKCSLLFALAHEPEFIIMDEPTSGLDPIFRRELLDQLQELMLRDNQTIFLSTHITTDLERIADYIVFIYKGEIIFQKSMLEIQEQFHIVKGKREMIDADTETLFSGIKMNQHGFSALFEGDPAVFDAYSDDLVMEKASLEDIMYFLTREEHK</sequence>
<dbReference type="Gene3D" id="3.40.50.300">
    <property type="entry name" value="P-loop containing nucleotide triphosphate hydrolases"/>
    <property type="match status" value="1"/>
</dbReference>
<keyword evidence="2" id="KW-0547">Nucleotide-binding</keyword>
<proteinExistence type="predicted"/>
<evidence type="ECO:0000313" key="5">
    <source>
        <dbReference type="EMBL" id="GAQ16459.1"/>
    </source>
</evidence>
<accession>A0A0U9H2A6</accession>
<protein>
    <submittedName>
        <fullName evidence="5">Sodium ABC transporter ATP-binding protein</fullName>
    </submittedName>
</protein>
<feature type="domain" description="ABC transporter" evidence="4">
    <location>
        <begin position="1"/>
        <end position="227"/>
    </location>
</feature>
<evidence type="ECO:0000259" key="4">
    <source>
        <dbReference type="PROSITE" id="PS50893"/>
    </source>
</evidence>
<dbReference type="InterPro" id="IPR051782">
    <property type="entry name" value="ABC_Transporter_VariousFunc"/>
</dbReference>
<comment type="caution">
    <text evidence="5">The sequence shown here is derived from an EMBL/GenBank/DDBJ whole genome shotgun (WGS) entry which is preliminary data.</text>
</comment>
<dbReference type="RefSeq" id="WP_058949213.1">
    <property type="nucleotide sequence ID" value="NZ_BBXV01000007.1"/>
</dbReference>
<dbReference type="PANTHER" id="PTHR42939">
    <property type="entry name" value="ABC TRANSPORTER ATP-BINDING PROTEIN ALBC-RELATED"/>
    <property type="match status" value="1"/>
</dbReference>
<evidence type="ECO:0000256" key="3">
    <source>
        <dbReference type="ARBA" id="ARBA00022840"/>
    </source>
</evidence>
<evidence type="ECO:0000256" key="2">
    <source>
        <dbReference type="ARBA" id="ARBA00022741"/>
    </source>
</evidence>
<dbReference type="OrthoDB" id="9804819at2"/>
<dbReference type="InterPro" id="IPR003439">
    <property type="entry name" value="ABC_transporter-like_ATP-bd"/>
</dbReference>